<comment type="catalytic activity">
    <reaction evidence="14">
        <text>a 2'-deoxyribonucleoside 5'-diphosphate + ATP = a 2'-deoxyribonucleoside 5'-triphosphate + ADP</text>
        <dbReference type="Rhea" id="RHEA:44640"/>
        <dbReference type="ChEBI" id="CHEBI:30616"/>
        <dbReference type="ChEBI" id="CHEBI:61560"/>
        <dbReference type="ChEBI" id="CHEBI:73316"/>
        <dbReference type="ChEBI" id="CHEBI:456216"/>
        <dbReference type="EC" id="2.7.4.6"/>
    </reaction>
</comment>
<evidence type="ECO:0000259" key="17">
    <source>
        <dbReference type="SMART" id="SM00562"/>
    </source>
</evidence>
<evidence type="ECO:0000256" key="16">
    <source>
        <dbReference type="RuleBase" id="RU004011"/>
    </source>
</evidence>
<evidence type="ECO:0000256" key="3">
    <source>
        <dbReference type="ARBA" id="ARBA00012966"/>
    </source>
</evidence>
<dbReference type="NCBIfam" id="NF001908">
    <property type="entry name" value="PRK00668.1"/>
    <property type="match status" value="1"/>
</dbReference>
<keyword evidence="6 14" id="KW-0597">Phosphoprotein</keyword>
<keyword evidence="8 14" id="KW-0479">Metal-binding</keyword>
<dbReference type="RefSeq" id="WP_054341365.1">
    <property type="nucleotide sequence ID" value="NZ_FTOE01000013.1"/>
</dbReference>
<accession>A0A1N7P7I2</accession>
<feature type="binding site" evidence="14 15">
    <location>
        <position position="59"/>
    </location>
    <ligand>
        <name>ATP</name>
        <dbReference type="ChEBI" id="CHEBI:30616"/>
    </ligand>
</feature>
<evidence type="ECO:0000256" key="8">
    <source>
        <dbReference type="ARBA" id="ARBA00022723"/>
    </source>
</evidence>
<comment type="catalytic activity">
    <reaction evidence="14">
        <text>a ribonucleoside 5'-diphosphate + ATP = a ribonucleoside 5'-triphosphate + ADP</text>
        <dbReference type="Rhea" id="RHEA:18113"/>
        <dbReference type="ChEBI" id="CHEBI:30616"/>
        <dbReference type="ChEBI" id="CHEBI:57930"/>
        <dbReference type="ChEBI" id="CHEBI:61557"/>
        <dbReference type="ChEBI" id="CHEBI:456216"/>
        <dbReference type="EC" id="2.7.4.6"/>
    </reaction>
</comment>
<sequence>MAIERTLSIIKPDAVAKNVIGEIVSRFEKSGLKVVEMQLKQLTKEEAEGFYAEHKERPFFADLVGFMISGPVVVQALEGENAILTNRELMGATNPKEAAAGTIRADFAESIDANAVHGSDSAESAAREIAYFFSK</sequence>
<dbReference type="InterPro" id="IPR034907">
    <property type="entry name" value="NDK-like_dom"/>
</dbReference>
<dbReference type="PANTHER" id="PTHR46161">
    <property type="entry name" value="NUCLEOSIDE DIPHOSPHATE KINASE"/>
    <property type="match status" value="1"/>
</dbReference>
<dbReference type="Pfam" id="PF00334">
    <property type="entry name" value="NDK"/>
    <property type="match status" value="1"/>
</dbReference>
<dbReference type="InterPro" id="IPR001564">
    <property type="entry name" value="Nucleoside_diP_kinase"/>
</dbReference>
<feature type="binding site" evidence="14 15">
    <location>
        <position position="114"/>
    </location>
    <ligand>
        <name>ATP</name>
        <dbReference type="ChEBI" id="CHEBI:30616"/>
    </ligand>
</feature>
<protein>
    <recommendedName>
        <fullName evidence="4 14">Nucleoside diphosphate kinase</fullName>
        <shortName evidence="14">NDK</shortName>
        <shortName evidence="14">NDP kinase</shortName>
        <ecNumber evidence="3 14">2.7.4.6</ecNumber>
    </recommendedName>
    <alternativeName>
        <fullName evidence="14">Nucleoside-2-P kinase</fullName>
    </alternativeName>
</protein>
<evidence type="ECO:0000313" key="18">
    <source>
        <dbReference type="EMBL" id="SIT06497.1"/>
    </source>
</evidence>
<dbReference type="GO" id="GO:0005524">
    <property type="term" value="F:ATP binding"/>
    <property type="evidence" value="ECO:0007669"/>
    <property type="project" value="UniProtKB-UniRule"/>
</dbReference>
<dbReference type="EMBL" id="FTOE01000013">
    <property type="protein sequence ID" value="SIT06497.1"/>
    <property type="molecule type" value="Genomic_DNA"/>
</dbReference>
<dbReference type="GO" id="GO:0006228">
    <property type="term" value="P:UTP biosynthetic process"/>
    <property type="evidence" value="ECO:0007669"/>
    <property type="project" value="UniProtKB-UniRule"/>
</dbReference>
<evidence type="ECO:0000256" key="9">
    <source>
        <dbReference type="ARBA" id="ARBA00022741"/>
    </source>
</evidence>
<dbReference type="Gene3D" id="3.30.70.141">
    <property type="entry name" value="Nucleoside diphosphate kinase-like domain"/>
    <property type="match status" value="1"/>
</dbReference>
<evidence type="ECO:0000256" key="7">
    <source>
        <dbReference type="ARBA" id="ARBA00022679"/>
    </source>
</evidence>
<organism evidence="18 19">
    <name type="scientific">Neptunomonas antarctica</name>
    <dbReference type="NCBI Taxonomy" id="619304"/>
    <lineage>
        <taxon>Bacteria</taxon>
        <taxon>Pseudomonadati</taxon>
        <taxon>Pseudomonadota</taxon>
        <taxon>Gammaproteobacteria</taxon>
        <taxon>Oceanospirillales</taxon>
        <taxon>Oceanospirillaceae</taxon>
        <taxon>Neptunomonas</taxon>
    </lineage>
</organism>
<evidence type="ECO:0000256" key="15">
    <source>
        <dbReference type="PROSITE-ProRule" id="PRU00706"/>
    </source>
</evidence>
<dbReference type="SMART" id="SM00562">
    <property type="entry name" value="NDK"/>
    <property type="match status" value="1"/>
</dbReference>
<comment type="function">
    <text evidence="14">Major role in the synthesis of nucleoside triphosphates other than ATP. The ATP gamma phosphate is transferred to the NDP beta phosphate via a ping-pong mechanism, using a phosphorylated active-site intermediate.</text>
</comment>
<gene>
    <name evidence="14" type="primary">ndk</name>
    <name evidence="18" type="ORF">SAMN05421760_1138</name>
</gene>
<dbReference type="EC" id="2.7.4.6" evidence="3 14"/>
<evidence type="ECO:0000256" key="11">
    <source>
        <dbReference type="ARBA" id="ARBA00022840"/>
    </source>
</evidence>
<dbReference type="FunFam" id="3.30.70.141:FF:000001">
    <property type="entry name" value="Nucleoside diphosphate kinase"/>
    <property type="match status" value="1"/>
</dbReference>
<dbReference type="STRING" id="619304.SAMN05421760_1138"/>
<keyword evidence="13 14" id="KW-0546">Nucleotide metabolism</keyword>
<evidence type="ECO:0000256" key="2">
    <source>
        <dbReference type="ARBA" id="ARBA00008142"/>
    </source>
</evidence>
<keyword evidence="11 14" id="KW-0067">ATP-binding</keyword>
<keyword evidence="7 14" id="KW-0808">Transferase</keyword>
<comment type="subcellular location">
    <subcellularLocation>
        <location evidence="1 14">Cytoplasm</location>
    </subcellularLocation>
</comment>
<dbReference type="PRINTS" id="PR01243">
    <property type="entry name" value="NUCDPKINASE"/>
</dbReference>
<dbReference type="GO" id="GO:0004550">
    <property type="term" value="F:nucleoside diphosphate kinase activity"/>
    <property type="evidence" value="ECO:0007669"/>
    <property type="project" value="UniProtKB-UniRule"/>
</dbReference>
<feature type="domain" description="Nucleoside diphosphate kinase-like" evidence="17">
    <location>
        <begin position="3"/>
        <end position="135"/>
    </location>
</feature>
<dbReference type="GO" id="GO:0005737">
    <property type="term" value="C:cytoplasm"/>
    <property type="evidence" value="ECO:0007669"/>
    <property type="project" value="UniProtKB-SubCell"/>
</dbReference>
<dbReference type="Proteomes" id="UP000185999">
    <property type="component" value="Unassembled WGS sequence"/>
</dbReference>
<comment type="similarity">
    <text evidence="2 14 15 16">Belongs to the NDK family.</text>
</comment>
<dbReference type="PANTHER" id="PTHR46161:SF3">
    <property type="entry name" value="NUCLEOSIDE DIPHOSPHATE KINASE DDB_G0292928-RELATED"/>
    <property type="match status" value="1"/>
</dbReference>
<keyword evidence="12 14" id="KW-0460">Magnesium</keyword>
<evidence type="ECO:0000256" key="5">
    <source>
        <dbReference type="ARBA" id="ARBA00022490"/>
    </source>
</evidence>
<evidence type="ECO:0000313" key="19">
    <source>
        <dbReference type="Proteomes" id="UP000185999"/>
    </source>
</evidence>
<dbReference type="GO" id="GO:0046872">
    <property type="term" value="F:metal ion binding"/>
    <property type="evidence" value="ECO:0007669"/>
    <property type="project" value="UniProtKB-KW"/>
</dbReference>
<keyword evidence="5 14" id="KW-0963">Cytoplasm</keyword>
<evidence type="ECO:0000256" key="4">
    <source>
        <dbReference type="ARBA" id="ARBA00017632"/>
    </source>
</evidence>
<keyword evidence="10 14" id="KW-0418">Kinase</keyword>
<feature type="binding site" evidence="14 15">
    <location>
        <position position="104"/>
    </location>
    <ligand>
        <name>ATP</name>
        <dbReference type="ChEBI" id="CHEBI:30616"/>
    </ligand>
</feature>
<dbReference type="InterPro" id="IPR036850">
    <property type="entry name" value="NDK-like_dom_sf"/>
</dbReference>
<reference evidence="19" key="1">
    <citation type="submission" date="2017-01" db="EMBL/GenBank/DDBJ databases">
        <authorList>
            <person name="Varghese N."/>
            <person name="Submissions S."/>
        </authorList>
    </citation>
    <scope>NUCLEOTIDE SEQUENCE [LARGE SCALE GENOMIC DNA]</scope>
    <source>
        <strain evidence="19">DSM 22306</strain>
    </source>
</reference>
<dbReference type="OrthoDB" id="9801161at2"/>
<comment type="cofactor">
    <cofactor evidence="14">
        <name>Mg(2+)</name>
        <dbReference type="ChEBI" id="CHEBI:18420"/>
    </cofactor>
</comment>
<dbReference type="PROSITE" id="PS51374">
    <property type="entry name" value="NDPK_LIKE"/>
    <property type="match status" value="1"/>
</dbReference>
<dbReference type="AlphaFoldDB" id="A0A1N7P7I2"/>
<feature type="binding site" evidence="14 15">
    <location>
        <position position="87"/>
    </location>
    <ligand>
        <name>ATP</name>
        <dbReference type="ChEBI" id="CHEBI:30616"/>
    </ligand>
</feature>
<dbReference type="CDD" id="cd04413">
    <property type="entry name" value="NDPk_I"/>
    <property type="match status" value="1"/>
</dbReference>
<evidence type="ECO:0000256" key="12">
    <source>
        <dbReference type="ARBA" id="ARBA00022842"/>
    </source>
</evidence>
<keyword evidence="9 14" id="KW-0547">Nucleotide-binding</keyword>
<keyword evidence="19" id="KW-1185">Reference proteome</keyword>
<dbReference type="SUPFAM" id="SSF54919">
    <property type="entry name" value="Nucleoside diphosphate kinase, NDK"/>
    <property type="match status" value="1"/>
</dbReference>
<feature type="active site" description="Pros-phosphohistidine intermediate" evidence="14 15">
    <location>
        <position position="117"/>
    </location>
</feature>
<evidence type="ECO:0000256" key="1">
    <source>
        <dbReference type="ARBA" id="ARBA00004496"/>
    </source>
</evidence>
<dbReference type="HAMAP" id="MF_00451">
    <property type="entry name" value="NDP_kinase"/>
    <property type="match status" value="1"/>
</dbReference>
<evidence type="ECO:0000256" key="14">
    <source>
        <dbReference type="HAMAP-Rule" id="MF_00451"/>
    </source>
</evidence>
<feature type="binding site" evidence="14 15">
    <location>
        <position position="11"/>
    </location>
    <ligand>
        <name>ATP</name>
        <dbReference type="ChEBI" id="CHEBI:30616"/>
    </ligand>
</feature>
<feature type="binding site" evidence="14 15">
    <location>
        <position position="93"/>
    </location>
    <ligand>
        <name>ATP</name>
        <dbReference type="ChEBI" id="CHEBI:30616"/>
    </ligand>
</feature>
<evidence type="ECO:0000256" key="13">
    <source>
        <dbReference type="ARBA" id="ARBA00023080"/>
    </source>
</evidence>
<name>A0A1N7P7I2_9GAMM</name>
<comment type="subunit">
    <text evidence="14">Homotetramer.</text>
</comment>
<evidence type="ECO:0000256" key="6">
    <source>
        <dbReference type="ARBA" id="ARBA00022553"/>
    </source>
</evidence>
<evidence type="ECO:0000256" key="10">
    <source>
        <dbReference type="ARBA" id="ARBA00022777"/>
    </source>
</evidence>
<proteinExistence type="inferred from homology"/>
<dbReference type="GO" id="GO:0006241">
    <property type="term" value="P:CTP biosynthetic process"/>
    <property type="evidence" value="ECO:0007669"/>
    <property type="project" value="UniProtKB-UniRule"/>
</dbReference>
<dbReference type="GO" id="GO:0006183">
    <property type="term" value="P:GTP biosynthetic process"/>
    <property type="evidence" value="ECO:0007669"/>
    <property type="project" value="UniProtKB-UniRule"/>
</dbReference>